<keyword evidence="1" id="KW-0805">Transcription regulation</keyword>
<sequence length="231" mass="25462">MARREIAPKVFLAGMPLFKELDPATLARLAAGTTRRTLKRGETLFRKGDPATGMYLVVYGEIKLVSSTPMRGARLSGIVGPGQSFGEPVMFLERPALVEAQAASETLLLHLPKEAVFAEIERSPKFARRMIAGLSKRIESLVRELERQAIGSGTHRFVAYLLRHRRGEPGPIMITLPAAKAEIASQLNLTPEHFSRILRELADAGLLTLEGRRVTVPDAQALARHRGRRPT</sequence>
<protein>
    <submittedName>
        <fullName evidence="6">CRP-like cAMP-binding protein</fullName>
    </submittedName>
</protein>
<comment type="caution">
    <text evidence="6">The sequence shown here is derived from an EMBL/GenBank/DDBJ whole genome shotgun (WGS) entry which is preliminary data.</text>
</comment>
<dbReference type="InterPro" id="IPR036388">
    <property type="entry name" value="WH-like_DNA-bd_sf"/>
</dbReference>
<dbReference type="InterPro" id="IPR036390">
    <property type="entry name" value="WH_DNA-bd_sf"/>
</dbReference>
<evidence type="ECO:0000313" key="7">
    <source>
        <dbReference type="Proteomes" id="UP001184230"/>
    </source>
</evidence>
<keyword evidence="7" id="KW-1185">Reference proteome</keyword>
<reference evidence="6 7" key="1">
    <citation type="submission" date="2023-07" db="EMBL/GenBank/DDBJ databases">
        <title>Sorghum-associated microbial communities from plants grown in Nebraska, USA.</title>
        <authorList>
            <person name="Schachtman D."/>
        </authorList>
    </citation>
    <scope>NUCLEOTIDE SEQUENCE [LARGE SCALE GENOMIC DNA]</scope>
    <source>
        <strain evidence="6 7">DS1781</strain>
    </source>
</reference>
<organism evidence="6 7">
    <name type="scientific">Variovorax soli</name>
    <dbReference type="NCBI Taxonomy" id="376815"/>
    <lineage>
        <taxon>Bacteria</taxon>
        <taxon>Pseudomonadati</taxon>
        <taxon>Pseudomonadota</taxon>
        <taxon>Betaproteobacteria</taxon>
        <taxon>Burkholderiales</taxon>
        <taxon>Comamonadaceae</taxon>
        <taxon>Variovorax</taxon>
    </lineage>
</organism>
<dbReference type="InterPro" id="IPR050397">
    <property type="entry name" value="Env_Response_Regulators"/>
</dbReference>
<dbReference type="PROSITE" id="PS50042">
    <property type="entry name" value="CNMP_BINDING_3"/>
    <property type="match status" value="1"/>
</dbReference>
<dbReference type="EMBL" id="JAVDRF010000013">
    <property type="protein sequence ID" value="MDR6539024.1"/>
    <property type="molecule type" value="Genomic_DNA"/>
</dbReference>
<dbReference type="PROSITE" id="PS51063">
    <property type="entry name" value="HTH_CRP_2"/>
    <property type="match status" value="1"/>
</dbReference>
<evidence type="ECO:0000259" key="4">
    <source>
        <dbReference type="PROSITE" id="PS50042"/>
    </source>
</evidence>
<proteinExistence type="predicted"/>
<evidence type="ECO:0000313" key="6">
    <source>
        <dbReference type="EMBL" id="MDR6539024.1"/>
    </source>
</evidence>
<dbReference type="InterPro" id="IPR012318">
    <property type="entry name" value="HTH_CRP"/>
</dbReference>
<feature type="domain" description="HTH crp-type" evidence="5">
    <location>
        <begin position="151"/>
        <end position="220"/>
    </location>
</feature>
<dbReference type="Proteomes" id="UP001184230">
    <property type="component" value="Unassembled WGS sequence"/>
</dbReference>
<dbReference type="InterPro" id="IPR014710">
    <property type="entry name" value="RmlC-like_jellyroll"/>
</dbReference>
<accession>A0ABU1NKN8</accession>
<dbReference type="InterPro" id="IPR018490">
    <property type="entry name" value="cNMP-bd_dom_sf"/>
</dbReference>
<evidence type="ECO:0000256" key="3">
    <source>
        <dbReference type="ARBA" id="ARBA00023163"/>
    </source>
</evidence>
<keyword evidence="2" id="KW-0238">DNA-binding</keyword>
<dbReference type="Gene3D" id="1.10.10.10">
    <property type="entry name" value="Winged helix-like DNA-binding domain superfamily/Winged helix DNA-binding domain"/>
    <property type="match status" value="1"/>
</dbReference>
<evidence type="ECO:0000256" key="1">
    <source>
        <dbReference type="ARBA" id="ARBA00023015"/>
    </source>
</evidence>
<evidence type="ECO:0000259" key="5">
    <source>
        <dbReference type="PROSITE" id="PS51063"/>
    </source>
</evidence>
<feature type="domain" description="Cyclic nucleotide-binding" evidence="4">
    <location>
        <begin position="17"/>
        <end position="137"/>
    </location>
</feature>
<dbReference type="Pfam" id="PF00027">
    <property type="entry name" value="cNMP_binding"/>
    <property type="match status" value="1"/>
</dbReference>
<dbReference type="Pfam" id="PF13545">
    <property type="entry name" value="HTH_Crp_2"/>
    <property type="match status" value="1"/>
</dbReference>
<keyword evidence="3" id="KW-0804">Transcription</keyword>
<dbReference type="Gene3D" id="2.60.120.10">
    <property type="entry name" value="Jelly Rolls"/>
    <property type="match status" value="1"/>
</dbReference>
<dbReference type="SUPFAM" id="SSF46785">
    <property type="entry name" value="Winged helix' DNA-binding domain"/>
    <property type="match status" value="1"/>
</dbReference>
<dbReference type="CDD" id="cd00038">
    <property type="entry name" value="CAP_ED"/>
    <property type="match status" value="1"/>
</dbReference>
<evidence type="ECO:0000256" key="2">
    <source>
        <dbReference type="ARBA" id="ARBA00023125"/>
    </source>
</evidence>
<dbReference type="InterPro" id="IPR000595">
    <property type="entry name" value="cNMP-bd_dom"/>
</dbReference>
<dbReference type="SUPFAM" id="SSF51206">
    <property type="entry name" value="cAMP-binding domain-like"/>
    <property type="match status" value="1"/>
</dbReference>
<name>A0ABU1NKN8_9BURK</name>
<dbReference type="SMART" id="SM00419">
    <property type="entry name" value="HTH_CRP"/>
    <property type="match status" value="1"/>
</dbReference>
<dbReference type="PANTHER" id="PTHR24567:SF68">
    <property type="entry name" value="DNA-BINDING TRANSCRIPTIONAL DUAL REGULATOR CRP"/>
    <property type="match status" value="1"/>
</dbReference>
<gene>
    <name evidence="6" type="ORF">J2739_004819</name>
</gene>
<dbReference type="PANTHER" id="PTHR24567">
    <property type="entry name" value="CRP FAMILY TRANSCRIPTIONAL REGULATORY PROTEIN"/>
    <property type="match status" value="1"/>
</dbReference>
<dbReference type="SMART" id="SM00100">
    <property type="entry name" value="cNMP"/>
    <property type="match status" value="1"/>
</dbReference>